<keyword evidence="1" id="KW-0732">Signal</keyword>
<reference evidence="2 3" key="1">
    <citation type="submission" date="2023-01" db="EMBL/GenBank/DDBJ databases">
        <title>Analysis of 21 Apiospora genomes using comparative genomics revels a genus with tremendous synthesis potential of carbohydrate active enzymes and secondary metabolites.</title>
        <authorList>
            <person name="Sorensen T."/>
        </authorList>
    </citation>
    <scope>NUCLEOTIDE SEQUENCE [LARGE SCALE GENOMIC DNA]</scope>
    <source>
        <strain evidence="2 3">CBS 33761</strain>
    </source>
</reference>
<evidence type="ECO:0000313" key="2">
    <source>
        <dbReference type="EMBL" id="KAK8029791.1"/>
    </source>
</evidence>
<feature type="signal peptide" evidence="1">
    <location>
        <begin position="1"/>
        <end position="17"/>
    </location>
</feature>
<name>A0ABR1SDJ1_9PEZI</name>
<comment type="caution">
    <text evidence="2">The sequence shown here is derived from an EMBL/GenBank/DDBJ whole genome shotgun (WGS) entry which is preliminary data.</text>
</comment>
<keyword evidence="3" id="KW-1185">Reference proteome</keyword>
<evidence type="ECO:0000313" key="3">
    <source>
        <dbReference type="Proteomes" id="UP001444661"/>
    </source>
</evidence>
<proteinExistence type="predicted"/>
<protein>
    <submittedName>
        <fullName evidence="2">Uncharacterized protein</fullName>
    </submittedName>
</protein>
<dbReference type="EMBL" id="JAQQWK010000010">
    <property type="protein sequence ID" value="KAK8029791.1"/>
    <property type="molecule type" value="Genomic_DNA"/>
</dbReference>
<dbReference type="Proteomes" id="UP001444661">
    <property type="component" value="Unassembled WGS sequence"/>
</dbReference>
<gene>
    <name evidence="2" type="ORF">PG993_011082</name>
</gene>
<accession>A0ABR1SDJ1</accession>
<sequence>MKAQLLLMGFAAPLSWAVPLVDTADEGISAPDSLVVRPSTEISPVQLRADGDWDRWWLGARFVGIALSTAGAVYNWKGLAESCMSRAQAETDADKASTGYNCVMGAILEGLAIFAGYKNAERIYTDYGAEAKVRFGMMLREGANLAQNVRDYTEWAPNFGIPPYIDIVAAGMANANRLIGRPPQAHLPQRAVRRGQNDNEFVPWTKRAEDHFSLSMGAEVRHIGTWNASHVTADGVVKRSDDAFGRSQNDHEVFALRMPQSGRDYHFAATPFEDGSGQAHLRIGFGPGPMTPQNKRWLLAAKRAVDEDVRTEPMNVDHYFQGGGFDAIVQTHADLSQGDDRPPTGDPEFMKRWAAQWACYFGRPDLGTGELPPSWDSAGMWFSVVDKKAKGTVVSGALAPYAPAPGGRGESLITSMTLEGAIEMDPTCNGPNLDVSEPWITEHDGL</sequence>
<feature type="chain" id="PRO_5046971422" evidence="1">
    <location>
        <begin position="18"/>
        <end position="446"/>
    </location>
</feature>
<organism evidence="2 3">
    <name type="scientific">Apiospora rasikravindrae</name>
    <dbReference type="NCBI Taxonomy" id="990691"/>
    <lineage>
        <taxon>Eukaryota</taxon>
        <taxon>Fungi</taxon>
        <taxon>Dikarya</taxon>
        <taxon>Ascomycota</taxon>
        <taxon>Pezizomycotina</taxon>
        <taxon>Sordariomycetes</taxon>
        <taxon>Xylariomycetidae</taxon>
        <taxon>Amphisphaeriales</taxon>
        <taxon>Apiosporaceae</taxon>
        <taxon>Apiospora</taxon>
    </lineage>
</organism>
<evidence type="ECO:0000256" key="1">
    <source>
        <dbReference type="SAM" id="SignalP"/>
    </source>
</evidence>